<dbReference type="OrthoDB" id="3004525at2759"/>
<reference evidence="3" key="1">
    <citation type="journal article" date="2019" name="Environ. Microbiol.">
        <title>Fungal ecological strategies reflected in gene transcription - a case study of two litter decomposers.</title>
        <authorList>
            <person name="Barbi F."/>
            <person name="Kohler A."/>
            <person name="Barry K."/>
            <person name="Baskaran P."/>
            <person name="Daum C."/>
            <person name="Fauchery L."/>
            <person name="Ihrmark K."/>
            <person name="Kuo A."/>
            <person name="LaButti K."/>
            <person name="Lipzen A."/>
            <person name="Morin E."/>
            <person name="Grigoriev I.V."/>
            <person name="Henrissat B."/>
            <person name="Lindahl B."/>
            <person name="Martin F."/>
        </authorList>
    </citation>
    <scope>NUCLEOTIDE SEQUENCE</scope>
    <source>
        <strain evidence="3">JB14</strain>
    </source>
</reference>
<name>A0A6A4GYM3_9AGAR</name>
<evidence type="ECO:0000313" key="4">
    <source>
        <dbReference type="Proteomes" id="UP000799118"/>
    </source>
</evidence>
<protein>
    <recommendedName>
        <fullName evidence="2">CxC2-like cysteine cluster KDZ transposase-associated domain-containing protein</fullName>
    </recommendedName>
</protein>
<accession>A0A6A4GYM3</accession>
<evidence type="ECO:0000259" key="2">
    <source>
        <dbReference type="Pfam" id="PF18803"/>
    </source>
</evidence>
<dbReference type="InterPro" id="IPR041457">
    <property type="entry name" value="CxC2_KDZ-assoc"/>
</dbReference>
<feature type="non-terminal residue" evidence="3">
    <location>
        <position position="268"/>
    </location>
</feature>
<dbReference type="EMBL" id="ML769639">
    <property type="protein sequence ID" value="KAE9390992.1"/>
    <property type="molecule type" value="Genomic_DNA"/>
</dbReference>
<evidence type="ECO:0000256" key="1">
    <source>
        <dbReference type="SAM" id="MobiDB-lite"/>
    </source>
</evidence>
<dbReference type="Proteomes" id="UP000799118">
    <property type="component" value="Unassembled WGS sequence"/>
</dbReference>
<sequence>MQPFKRQCTTATQDFIPLGPNRNNEDNFFEISSREVGLDTRGNTCTVPLSPQKHRTTTWTRRQVWEPEDQNDVGLDVTSEEFDQAVDMDLIVDELPQPLSLQSQEKKPKKLLRALRPHQYWCGNCQDLYLDELLRWEGRGDSIGQSMCPDCRSRNRDTALGEHIFHCKDCFYGDLVCQWCCVARHSQDPFHRIEKWEGGFFKRATLKDLGLVVQLNHSSRVCPKPTICHCKLRIFHWNGIHEVKLNFCNCRKKIPHHIQLLHHGLYPA</sequence>
<gene>
    <name evidence="3" type="ORF">BT96DRAFT_832651</name>
</gene>
<feature type="region of interest" description="Disordered" evidence="1">
    <location>
        <begin position="1"/>
        <end position="22"/>
    </location>
</feature>
<dbReference type="Pfam" id="PF18803">
    <property type="entry name" value="CxC2"/>
    <property type="match status" value="1"/>
</dbReference>
<dbReference type="AlphaFoldDB" id="A0A6A4GYM3"/>
<keyword evidence="4" id="KW-1185">Reference proteome</keyword>
<evidence type="ECO:0000313" key="3">
    <source>
        <dbReference type="EMBL" id="KAE9390992.1"/>
    </source>
</evidence>
<organism evidence="3 4">
    <name type="scientific">Gymnopus androsaceus JB14</name>
    <dbReference type="NCBI Taxonomy" id="1447944"/>
    <lineage>
        <taxon>Eukaryota</taxon>
        <taxon>Fungi</taxon>
        <taxon>Dikarya</taxon>
        <taxon>Basidiomycota</taxon>
        <taxon>Agaricomycotina</taxon>
        <taxon>Agaricomycetes</taxon>
        <taxon>Agaricomycetidae</taxon>
        <taxon>Agaricales</taxon>
        <taxon>Marasmiineae</taxon>
        <taxon>Omphalotaceae</taxon>
        <taxon>Gymnopus</taxon>
    </lineage>
</organism>
<feature type="domain" description="CxC2-like cysteine cluster KDZ transposase-associated" evidence="2">
    <location>
        <begin position="206"/>
        <end position="268"/>
    </location>
</feature>
<proteinExistence type="predicted"/>